<evidence type="ECO:0000313" key="3">
    <source>
        <dbReference type="Proteomes" id="UP000183063"/>
    </source>
</evidence>
<keyword evidence="4" id="KW-1185">Reference proteome</keyword>
<accession>A0A1H8CLG2</accession>
<reference evidence="2 4" key="3">
    <citation type="submission" date="2016-10" db="EMBL/GenBank/DDBJ databases">
        <authorList>
            <person name="Varghese N."/>
            <person name="Submissions S."/>
        </authorList>
    </citation>
    <scope>NUCLEOTIDE SEQUENCE [LARGE SCALE GENOMIC DNA]</scope>
    <source>
        <strain evidence="2 4">CGMCC 1.7071</strain>
    </source>
</reference>
<evidence type="ECO:0000313" key="2">
    <source>
        <dbReference type="EMBL" id="SEM95816.1"/>
    </source>
</evidence>
<dbReference type="Proteomes" id="UP000198939">
    <property type="component" value="Unassembled WGS sequence"/>
</dbReference>
<dbReference type="STRING" id="501024.RTCCBAU85039_0657"/>
<sequence length="60" mass="6924">MPAPSGRYDMQVFTTRKRDRSDCLNREKYKKIGVIRPDLIIFRPRIYPAASASVLIVSIL</sequence>
<name>A0A1H8CLG2_9HYPH</name>
<evidence type="ECO:0000313" key="4">
    <source>
        <dbReference type="Proteomes" id="UP000198939"/>
    </source>
</evidence>
<proteinExistence type="predicted"/>
<dbReference type="AlphaFoldDB" id="A0A1H8CLG2"/>
<dbReference type="EMBL" id="FNXB01000002">
    <property type="protein sequence ID" value="SEH48358.1"/>
    <property type="molecule type" value="Genomic_DNA"/>
</dbReference>
<reference evidence="3" key="2">
    <citation type="submission" date="2016-10" db="EMBL/GenBank/DDBJ databases">
        <authorList>
            <person name="Wibberg D."/>
        </authorList>
    </citation>
    <scope>NUCLEOTIDE SEQUENCE [LARGE SCALE GENOMIC DNA]</scope>
</reference>
<organism evidence="1 3">
    <name type="scientific">Rhizobium tibeticum</name>
    <dbReference type="NCBI Taxonomy" id="501024"/>
    <lineage>
        <taxon>Bacteria</taxon>
        <taxon>Pseudomonadati</taxon>
        <taxon>Pseudomonadota</taxon>
        <taxon>Alphaproteobacteria</taxon>
        <taxon>Hyphomicrobiales</taxon>
        <taxon>Rhizobiaceae</taxon>
        <taxon>Rhizobium/Agrobacterium group</taxon>
        <taxon>Rhizobium</taxon>
    </lineage>
</organism>
<dbReference type="Proteomes" id="UP000183063">
    <property type="component" value="Unassembled WGS sequence"/>
</dbReference>
<gene>
    <name evidence="1" type="ORF">RTCCBAU85039_0657</name>
    <name evidence="2" type="ORF">SAMN05216228_1001209</name>
</gene>
<protein>
    <submittedName>
        <fullName evidence="1">Uncharacterized protein</fullName>
    </submittedName>
</protein>
<dbReference type="EMBL" id="FOCV01000001">
    <property type="protein sequence ID" value="SEM95816.1"/>
    <property type="molecule type" value="Genomic_DNA"/>
</dbReference>
<evidence type="ECO:0000313" key="1">
    <source>
        <dbReference type="EMBL" id="SEH48358.1"/>
    </source>
</evidence>
<reference evidence="1" key="1">
    <citation type="submission" date="2016-10" db="EMBL/GenBank/DDBJ databases">
        <authorList>
            <person name="de Groot N.N."/>
        </authorList>
    </citation>
    <scope>NUCLEOTIDE SEQUENCE [LARGE SCALE GENOMIC DNA]</scope>
    <source>
        <strain evidence="1">CCBAU85039</strain>
    </source>
</reference>